<dbReference type="InterPro" id="IPR012373">
    <property type="entry name" value="Ferrdict_sens_TM"/>
</dbReference>
<dbReference type="Proteomes" id="UP000557872">
    <property type="component" value="Unassembled WGS sequence"/>
</dbReference>
<gene>
    <name evidence="1" type="ORF">HW115_09275</name>
</gene>
<dbReference type="Gene3D" id="2.60.120.200">
    <property type="match status" value="1"/>
</dbReference>
<dbReference type="Pfam" id="PF13385">
    <property type="entry name" value="Laminin_G_3"/>
    <property type="match status" value="1"/>
</dbReference>
<dbReference type="PANTHER" id="PTHR30273">
    <property type="entry name" value="PERIPLASMIC SIGNAL SENSOR AND SIGMA FACTOR ACTIVATOR FECR-RELATED"/>
    <property type="match status" value="1"/>
</dbReference>
<dbReference type="SUPFAM" id="SSF49899">
    <property type="entry name" value="Concanavalin A-like lectins/glucanases"/>
    <property type="match status" value="1"/>
</dbReference>
<reference evidence="1 2" key="1">
    <citation type="submission" date="2020-07" db="EMBL/GenBank/DDBJ databases">
        <title>Roseicoccus Jingziensis gen. nov., sp. nov., isolated from coastal seawater.</title>
        <authorList>
            <person name="Feng X."/>
        </authorList>
    </citation>
    <scope>NUCLEOTIDE SEQUENCE [LARGE SCALE GENOMIC DNA]</scope>
    <source>
        <strain evidence="1 2">N1E253</strain>
    </source>
</reference>
<comment type="caution">
    <text evidence="1">The sequence shown here is derived from an EMBL/GenBank/DDBJ whole genome shotgun (WGS) entry which is preliminary data.</text>
</comment>
<evidence type="ECO:0000313" key="1">
    <source>
        <dbReference type="EMBL" id="NWK55800.1"/>
    </source>
</evidence>
<evidence type="ECO:0000313" key="2">
    <source>
        <dbReference type="Proteomes" id="UP000557872"/>
    </source>
</evidence>
<organism evidence="1 2">
    <name type="scientific">Oceaniferula marina</name>
    <dbReference type="NCBI Taxonomy" id="2748318"/>
    <lineage>
        <taxon>Bacteria</taxon>
        <taxon>Pseudomonadati</taxon>
        <taxon>Verrucomicrobiota</taxon>
        <taxon>Verrucomicrobiia</taxon>
        <taxon>Verrucomicrobiales</taxon>
        <taxon>Verrucomicrobiaceae</taxon>
        <taxon>Oceaniferula</taxon>
    </lineage>
</organism>
<keyword evidence="2" id="KW-1185">Reference proteome</keyword>
<sequence length="539" mass="58660">MNQEMIQMIGRALDGSIDEQEFAKLQEELRRDSEAMAYYCEQAELSGRLDWELKHHVSLGVTEKAVPLTRANWMQFAAVAAGVALVTWFALTQFSPMSMEQSGKVIAGGGGQVEPLPEGAQSTLARVTNMQDAVWKDPSLRVGSWLTAGVIELISGNAEVTFDSGARVVIQGPAELGCLSPKLASLVRGKGVVHIPAQAEGFRLKTPSSSFADQSCSFALAVDEEETEVHVIEGSIEASPNQNMTMARTLNAKQSLRMNETHLLGEGEIRYAAGGFHSELPVSGTQSKARFLRWSFDSMLMDTFPESGSYSGAGYGAVLKQLPRMPGEAQAHVIKGKFGRALRFDGLGSYLETRFPGVTGAAERTVACWVRIPKAAQNKNAYSIVSWGEPQSQTGTKWQVSWNPGVDNTGQYGALRTEFGGGRVIGSANLRDGKWHHVTSVYLGASSEHVSSQVLHYVDGKLEAVTAARHQQIDTQVQEDEQSVAYIGRRLENESSFGTFHGAIDELYVFPAALTPSQIMNLYQRNEAPESLIPSLVNR</sequence>
<dbReference type="GO" id="GO:0016989">
    <property type="term" value="F:sigma factor antagonist activity"/>
    <property type="evidence" value="ECO:0007669"/>
    <property type="project" value="TreeGrafter"/>
</dbReference>
<dbReference type="InterPro" id="IPR013320">
    <property type="entry name" value="ConA-like_dom_sf"/>
</dbReference>
<dbReference type="PANTHER" id="PTHR30273:SF2">
    <property type="entry name" value="PROTEIN FECR"/>
    <property type="match status" value="1"/>
</dbReference>
<accession>A0A851GLY4</accession>
<dbReference type="EMBL" id="JACBAZ010000003">
    <property type="protein sequence ID" value="NWK55800.1"/>
    <property type="molecule type" value="Genomic_DNA"/>
</dbReference>
<name>A0A851GLY4_9BACT</name>
<protein>
    <submittedName>
        <fullName evidence="1">LamG domain-containing protein</fullName>
    </submittedName>
</protein>
<proteinExistence type="predicted"/>
<dbReference type="AlphaFoldDB" id="A0A851GLY4"/>